<dbReference type="SMART" id="SM00575">
    <property type="entry name" value="ZnF_PMZ"/>
    <property type="match status" value="1"/>
</dbReference>
<keyword evidence="2 4" id="KW-0863">Zinc-finger</keyword>
<gene>
    <name evidence="7" type="ORF">Adt_29483</name>
</gene>
<dbReference type="InterPro" id="IPR018289">
    <property type="entry name" value="MULE_transposase_dom"/>
</dbReference>
<protein>
    <submittedName>
        <fullName evidence="7">MuDR family transposase</fullName>
    </submittedName>
</protein>
<evidence type="ECO:0000256" key="1">
    <source>
        <dbReference type="ARBA" id="ARBA00022723"/>
    </source>
</evidence>
<dbReference type="PANTHER" id="PTHR31973">
    <property type="entry name" value="POLYPROTEIN, PUTATIVE-RELATED"/>
    <property type="match status" value="1"/>
</dbReference>
<feature type="domain" description="SWIM-type" evidence="6">
    <location>
        <begin position="354"/>
        <end position="386"/>
    </location>
</feature>
<feature type="region of interest" description="Disordered" evidence="5">
    <location>
        <begin position="49"/>
        <end position="80"/>
    </location>
</feature>
<evidence type="ECO:0000259" key="6">
    <source>
        <dbReference type="PROSITE" id="PS50966"/>
    </source>
</evidence>
<dbReference type="EMBL" id="JBFOLK010000009">
    <property type="protein sequence ID" value="KAL2484727.1"/>
    <property type="molecule type" value="Genomic_DNA"/>
</dbReference>
<keyword evidence="1" id="KW-0479">Metal-binding</keyword>
<keyword evidence="3" id="KW-0862">Zinc</keyword>
<evidence type="ECO:0000313" key="7">
    <source>
        <dbReference type="EMBL" id="KAL2484727.1"/>
    </source>
</evidence>
<dbReference type="Proteomes" id="UP001604336">
    <property type="component" value="Unassembled WGS sequence"/>
</dbReference>
<dbReference type="GO" id="GO:0008270">
    <property type="term" value="F:zinc ion binding"/>
    <property type="evidence" value="ECO:0007669"/>
    <property type="project" value="UniProtKB-KW"/>
</dbReference>
<reference evidence="8" key="1">
    <citation type="submission" date="2024-07" db="EMBL/GenBank/DDBJ databases">
        <title>Two chromosome-level genome assemblies of Korean endemic species Abeliophyllum distichum and Forsythia ovata (Oleaceae).</title>
        <authorList>
            <person name="Jang H."/>
        </authorList>
    </citation>
    <scope>NUCLEOTIDE SEQUENCE [LARGE SCALE GENOMIC DNA]</scope>
</reference>
<name>A0ABD1R8H6_9LAMI</name>
<dbReference type="InterPro" id="IPR006564">
    <property type="entry name" value="Znf_PMZ"/>
</dbReference>
<dbReference type="Pfam" id="PF04434">
    <property type="entry name" value="SWIM"/>
    <property type="match status" value="1"/>
</dbReference>
<keyword evidence="8" id="KW-1185">Reference proteome</keyword>
<dbReference type="InterPro" id="IPR007527">
    <property type="entry name" value="Znf_SWIM"/>
</dbReference>
<evidence type="ECO:0000256" key="2">
    <source>
        <dbReference type="ARBA" id="ARBA00022771"/>
    </source>
</evidence>
<evidence type="ECO:0000256" key="3">
    <source>
        <dbReference type="ARBA" id="ARBA00022833"/>
    </source>
</evidence>
<evidence type="ECO:0000313" key="8">
    <source>
        <dbReference type="Proteomes" id="UP001604336"/>
    </source>
</evidence>
<organism evidence="7 8">
    <name type="scientific">Abeliophyllum distichum</name>
    <dbReference type="NCBI Taxonomy" id="126358"/>
    <lineage>
        <taxon>Eukaryota</taxon>
        <taxon>Viridiplantae</taxon>
        <taxon>Streptophyta</taxon>
        <taxon>Embryophyta</taxon>
        <taxon>Tracheophyta</taxon>
        <taxon>Spermatophyta</taxon>
        <taxon>Magnoliopsida</taxon>
        <taxon>eudicotyledons</taxon>
        <taxon>Gunneridae</taxon>
        <taxon>Pentapetalae</taxon>
        <taxon>asterids</taxon>
        <taxon>lamiids</taxon>
        <taxon>Lamiales</taxon>
        <taxon>Oleaceae</taxon>
        <taxon>Forsythieae</taxon>
        <taxon>Abeliophyllum</taxon>
    </lineage>
</organism>
<proteinExistence type="predicted"/>
<dbReference type="Pfam" id="PF10551">
    <property type="entry name" value="MULE"/>
    <property type="match status" value="1"/>
</dbReference>
<dbReference type="AlphaFoldDB" id="A0ABD1R8H6"/>
<comment type="caution">
    <text evidence="7">The sequence shown here is derived from an EMBL/GenBank/DDBJ whole genome shotgun (WGS) entry which is preliminary data.</text>
</comment>
<evidence type="ECO:0000256" key="5">
    <source>
        <dbReference type="SAM" id="MobiDB-lite"/>
    </source>
</evidence>
<accession>A0ABD1R8H6</accession>
<evidence type="ECO:0000256" key="4">
    <source>
        <dbReference type="PROSITE-ProRule" id="PRU00325"/>
    </source>
</evidence>
<sequence length="467" mass="53082">MQSSSKSLSQLDMLRLNTMMLKFNLQSLEFVLSMIPDVLDVGLNSDPVVEEQNTDANGEDNNSDHSHDPTEEELNTDYSSDEKTPGIYVCLDACKKGFVSGCRQLVGIDGYFLKGTFGGQMLVAVALDANDCIYPLAYAIVERENTSSWRWFMRHLGGDLKIANCNEWTFMSDRQKGLQNVIDDMYPNAEHRFCVRHMYTNFFRAEFRELALKEIIWKAAKSTTVADYLFWMKEMDKQSKPAYQWLLKRGPKEWSKSHFTTRVKSDILLNNLCECFNKVVLDDREKSIVTMLIDMHISCMKQIQCRRDKMRREVGPLCPKIHAKLVNNMEMASGSQVDWPGGTQWYVRSRDGEFVVDIDSRTCTCRKWDLTGIPCGHACAAILEKMGQPIHYVLDCYKAKLQPRRCQKSGSSQLNEPQVSDMSFMPTLGIIRPAVAAHGLDVAVHGPDLQPNVSFDNMVEGFATHGT</sequence>
<dbReference type="PROSITE" id="PS50966">
    <property type="entry name" value="ZF_SWIM"/>
    <property type="match status" value="1"/>
</dbReference>
<dbReference type="PANTHER" id="PTHR31973:SF187">
    <property type="entry name" value="MUTATOR TRANSPOSASE MUDRA PROTEIN"/>
    <property type="match status" value="1"/>
</dbReference>